<proteinExistence type="predicted"/>
<dbReference type="EMBL" id="KV440972">
    <property type="protein sequence ID" value="OAD79352.1"/>
    <property type="molecule type" value="Genomic_DNA"/>
</dbReference>
<evidence type="ECO:0000313" key="2">
    <source>
        <dbReference type="Proteomes" id="UP000077315"/>
    </source>
</evidence>
<sequence>MSKVVIDTSVFFPSDVFSLQWPSGLVQTISPKIFPAIKQDHQHDKCSSAKHAMNQKPLSLGAIIDMVISTLDKYYLGLQINRLSLVSVPKITTEYEGLQTLYIKHCLI</sequence>
<protein>
    <submittedName>
        <fullName evidence="1">Uncharacterized protein</fullName>
    </submittedName>
</protein>
<organism evidence="1 2">
    <name type="scientific">Phycomyces blakesleeanus (strain ATCC 8743b / DSM 1359 / FGSC 10004 / NBRC 33097 / NRRL 1555)</name>
    <dbReference type="NCBI Taxonomy" id="763407"/>
    <lineage>
        <taxon>Eukaryota</taxon>
        <taxon>Fungi</taxon>
        <taxon>Fungi incertae sedis</taxon>
        <taxon>Mucoromycota</taxon>
        <taxon>Mucoromycotina</taxon>
        <taxon>Mucoromycetes</taxon>
        <taxon>Mucorales</taxon>
        <taxon>Phycomycetaceae</taxon>
        <taxon>Phycomyces</taxon>
    </lineage>
</organism>
<dbReference type="RefSeq" id="XP_018297392.1">
    <property type="nucleotide sequence ID" value="XM_018434618.1"/>
</dbReference>
<dbReference type="AlphaFoldDB" id="A0A162V1E2"/>
<name>A0A162V1E2_PHYB8</name>
<dbReference type="VEuPathDB" id="FungiDB:PHYBLDRAFT_162426"/>
<dbReference type="Proteomes" id="UP000077315">
    <property type="component" value="Unassembled WGS sequence"/>
</dbReference>
<dbReference type="GeneID" id="28995524"/>
<keyword evidence="2" id="KW-1185">Reference proteome</keyword>
<dbReference type="InParanoid" id="A0A162V1E2"/>
<accession>A0A162V1E2</accession>
<reference evidence="2" key="1">
    <citation type="submission" date="2015-06" db="EMBL/GenBank/DDBJ databases">
        <title>Expansion of signal transduction pathways in fungi by whole-genome duplication.</title>
        <authorList>
            <consortium name="DOE Joint Genome Institute"/>
            <person name="Corrochano L.M."/>
            <person name="Kuo A."/>
            <person name="Marcet-Houben M."/>
            <person name="Polaino S."/>
            <person name="Salamov A."/>
            <person name="Villalobos J.M."/>
            <person name="Alvarez M.I."/>
            <person name="Avalos J."/>
            <person name="Benito E.P."/>
            <person name="Benoit I."/>
            <person name="Burger G."/>
            <person name="Camino L.P."/>
            <person name="Canovas D."/>
            <person name="Cerda-Olmedo E."/>
            <person name="Cheng J.-F."/>
            <person name="Dominguez A."/>
            <person name="Elias M."/>
            <person name="Eslava A.P."/>
            <person name="Glaser F."/>
            <person name="Grimwood J."/>
            <person name="Gutierrez G."/>
            <person name="Heitman J."/>
            <person name="Henrissat B."/>
            <person name="Iturriaga E.A."/>
            <person name="Lang B.F."/>
            <person name="Lavin J.L."/>
            <person name="Lee S."/>
            <person name="Li W."/>
            <person name="Lindquist E."/>
            <person name="Lopez-Garcia S."/>
            <person name="Luque E.M."/>
            <person name="Marcos A.T."/>
            <person name="Martin J."/>
            <person name="McCluskey K."/>
            <person name="Medina H.R."/>
            <person name="Miralles-Duran A."/>
            <person name="Miyazaki A."/>
            <person name="Munoz-Torres E."/>
            <person name="Oguiza J.A."/>
            <person name="Ohm R."/>
            <person name="Olmedo M."/>
            <person name="Orejas M."/>
            <person name="Ortiz-Castellanos L."/>
            <person name="Pisabarro A.G."/>
            <person name="Rodriguez-Romero J."/>
            <person name="Ruiz-Herrera J."/>
            <person name="Ruiz-Vazquez R."/>
            <person name="Sanz C."/>
            <person name="Schackwitz W."/>
            <person name="Schmutz J."/>
            <person name="Shahriari M."/>
            <person name="Shelest E."/>
            <person name="Silva-Franco F."/>
            <person name="Soanes D."/>
            <person name="Syed K."/>
            <person name="Tagua V.G."/>
            <person name="Talbot N.J."/>
            <person name="Thon M."/>
            <person name="De vries R.P."/>
            <person name="Wiebenga A."/>
            <person name="Yadav J.S."/>
            <person name="Braun E.L."/>
            <person name="Baker S."/>
            <person name="Garre V."/>
            <person name="Horwitz B."/>
            <person name="Torres-Martinez S."/>
            <person name="Idnurm A."/>
            <person name="Herrera-Estrella A."/>
            <person name="Gabaldon T."/>
            <person name="Grigoriev I.V."/>
        </authorList>
    </citation>
    <scope>NUCLEOTIDE SEQUENCE [LARGE SCALE GENOMIC DNA]</scope>
    <source>
        <strain evidence="2">NRRL 1555(-)</strain>
    </source>
</reference>
<evidence type="ECO:0000313" key="1">
    <source>
        <dbReference type="EMBL" id="OAD79352.1"/>
    </source>
</evidence>
<gene>
    <name evidence="1" type="ORF">PHYBLDRAFT_162426</name>
</gene>